<name>A0A1T4Q8D3_9FUSO</name>
<evidence type="ECO:0000256" key="2">
    <source>
        <dbReference type="SAM" id="Phobius"/>
    </source>
</evidence>
<keyword evidence="1" id="KW-0175">Coiled coil</keyword>
<protein>
    <submittedName>
        <fullName evidence="3">Uncharacterized protein</fullName>
    </submittedName>
</protein>
<dbReference type="EMBL" id="FUWX01000019">
    <property type="protein sequence ID" value="SJZ99945.1"/>
    <property type="molecule type" value="Genomic_DNA"/>
</dbReference>
<evidence type="ECO:0000256" key="1">
    <source>
        <dbReference type="SAM" id="Coils"/>
    </source>
</evidence>
<gene>
    <name evidence="3" type="ORF">SAMN02745174_02225</name>
</gene>
<reference evidence="3 4" key="1">
    <citation type="submission" date="2017-02" db="EMBL/GenBank/DDBJ databases">
        <authorList>
            <person name="Peterson S.W."/>
        </authorList>
    </citation>
    <scope>NUCLEOTIDE SEQUENCE [LARGE SCALE GENOMIC DNA]</scope>
    <source>
        <strain evidence="3 4">ATCC 700028</strain>
    </source>
</reference>
<evidence type="ECO:0000313" key="4">
    <source>
        <dbReference type="Proteomes" id="UP000191153"/>
    </source>
</evidence>
<dbReference type="AlphaFoldDB" id="A0A1T4Q8D3"/>
<dbReference type="RefSeq" id="WP_078694669.1">
    <property type="nucleotide sequence ID" value="NZ_FUWX01000019.1"/>
</dbReference>
<dbReference type="Proteomes" id="UP000191153">
    <property type="component" value="Unassembled WGS sequence"/>
</dbReference>
<evidence type="ECO:0000313" key="3">
    <source>
        <dbReference type="EMBL" id="SJZ99945.1"/>
    </source>
</evidence>
<keyword evidence="2" id="KW-1133">Transmembrane helix</keyword>
<feature type="coiled-coil region" evidence="1">
    <location>
        <begin position="52"/>
        <end position="79"/>
    </location>
</feature>
<proteinExistence type="predicted"/>
<keyword evidence="2" id="KW-0812">Transmembrane</keyword>
<sequence>MDKDIIKNIIASLIVSAIASTTTYIITAKQNTINIERNTKAIEEVKRDYATRRELDLKIASLERTVNRIDRNVDKLTQLLLNINKYNN</sequence>
<organism evidence="3 4">
    <name type="scientific">Cetobacterium ceti</name>
    <dbReference type="NCBI Taxonomy" id="180163"/>
    <lineage>
        <taxon>Bacteria</taxon>
        <taxon>Fusobacteriati</taxon>
        <taxon>Fusobacteriota</taxon>
        <taxon>Fusobacteriia</taxon>
        <taxon>Fusobacteriales</taxon>
        <taxon>Fusobacteriaceae</taxon>
        <taxon>Cetobacterium</taxon>
    </lineage>
</organism>
<keyword evidence="4" id="KW-1185">Reference proteome</keyword>
<keyword evidence="2" id="KW-0472">Membrane</keyword>
<feature type="transmembrane region" description="Helical" evidence="2">
    <location>
        <begin position="6"/>
        <end position="27"/>
    </location>
</feature>
<accession>A0A1T4Q8D3</accession>